<feature type="non-terminal residue" evidence="2">
    <location>
        <position position="132"/>
    </location>
</feature>
<dbReference type="Proteomes" id="UP001328107">
    <property type="component" value="Unassembled WGS sequence"/>
</dbReference>
<accession>A0AAN4ZTY0</accession>
<sequence length="132" mass="15507">SRLEMQPGKGNDIGDIVLNRTREGERQQDRKDEDPKVRCLSEFLCELYIRPKATIYIGKLKVQVREPVLSLADPRWAPLSKKAMEKFLIRERVTAANEKCRINALMEECKKQARKQYSKIMQVREGTEEWKQ</sequence>
<name>A0AAN4ZTY0_9BILA</name>
<feature type="region of interest" description="Disordered" evidence="1">
    <location>
        <begin position="1"/>
        <end position="33"/>
    </location>
</feature>
<evidence type="ECO:0000313" key="2">
    <source>
        <dbReference type="EMBL" id="GMR44442.1"/>
    </source>
</evidence>
<comment type="caution">
    <text evidence="2">The sequence shown here is derived from an EMBL/GenBank/DDBJ whole genome shotgun (WGS) entry which is preliminary data.</text>
</comment>
<organism evidence="2 3">
    <name type="scientific">Pristionchus mayeri</name>
    <dbReference type="NCBI Taxonomy" id="1317129"/>
    <lineage>
        <taxon>Eukaryota</taxon>
        <taxon>Metazoa</taxon>
        <taxon>Ecdysozoa</taxon>
        <taxon>Nematoda</taxon>
        <taxon>Chromadorea</taxon>
        <taxon>Rhabditida</taxon>
        <taxon>Rhabditina</taxon>
        <taxon>Diplogasteromorpha</taxon>
        <taxon>Diplogasteroidea</taxon>
        <taxon>Neodiplogasteridae</taxon>
        <taxon>Pristionchus</taxon>
    </lineage>
</organism>
<dbReference type="EMBL" id="BTRK01000003">
    <property type="protein sequence ID" value="GMR44442.1"/>
    <property type="molecule type" value="Genomic_DNA"/>
</dbReference>
<reference evidence="3" key="1">
    <citation type="submission" date="2022-10" db="EMBL/GenBank/DDBJ databases">
        <title>Genome assembly of Pristionchus species.</title>
        <authorList>
            <person name="Yoshida K."/>
            <person name="Sommer R.J."/>
        </authorList>
    </citation>
    <scope>NUCLEOTIDE SEQUENCE [LARGE SCALE GENOMIC DNA]</scope>
    <source>
        <strain evidence="3">RS5460</strain>
    </source>
</reference>
<feature type="non-terminal residue" evidence="2">
    <location>
        <position position="1"/>
    </location>
</feature>
<protein>
    <submittedName>
        <fullName evidence="2">Uncharacterized protein</fullName>
    </submittedName>
</protein>
<evidence type="ECO:0000256" key="1">
    <source>
        <dbReference type="SAM" id="MobiDB-lite"/>
    </source>
</evidence>
<evidence type="ECO:0000313" key="3">
    <source>
        <dbReference type="Proteomes" id="UP001328107"/>
    </source>
</evidence>
<gene>
    <name evidence="2" type="ORF">PMAYCL1PPCAC_14637</name>
</gene>
<proteinExistence type="predicted"/>
<dbReference type="AlphaFoldDB" id="A0AAN4ZTY0"/>
<keyword evidence="3" id="KW-1185">Reference proteome</keyword>
<feature type="compositionally biased region" description="Basic and acidic residues" evidence="1">
    <location>
        <begin position="20"/>
        <end position="33"/>
    </location>
</feature>